<feature type="region of interest" description="Disordered" evidence="1">
    <location>
        <begin position="800"/>
        <end position="819"/>
    </location>
</feature>
<dbReference type="OrthoDB" id="4774651at2759"/>
<dbReference type="Proteomes" id="UP001154252">
    <property type="component" value="Unassembled WGS sequence"/>
</dbReference>
<dbReference type="AlphaFoldDB" id="A0A9W4K764"/>
<comment type="caution">
    <text evidence="2">The sequence shown here is derived from an EMBL/GenBank/DDBJ whole genome shotgun (WGS) entry which is preliminary data.</text>
</comment>
<evidence type="ECO:0000256" key="1">
    <source>
        <dbReference type="SAM" id="MobiDB-lite"/>
    </source>
</evidence>
<reference evidence="2" key="1">
    <citation type="submission" date="2021-07" db="EMBL/GenBank/DDBJ databases">
        <authorList>
            <person name="Branca A.L. A."/>
        </authorList>
    </citation>
    <scope>NUCLEOTIDE SEQUENCE</scope>
</reference>
<feature type="compositionally biased region" description="Acidic residues" evidence="1">
    <location>
        <begin position="739"/>
        <end position="748"/>
    </location>
</feature>
<dbReference type="EMBL" id="CAJVRC010000843">
    <property type="protein sequence ID" value="CAG8891106.1"/>
    <property type="molecule type" value="Genomic_DNA"/>
</dbReference>
<keyword evidence="3" id="KW-1185">Reference proteome</keyword>
<proteinExistence type="predicted"/>
<organism evidence="2 3">
    <name type="scientific">Penicillium egyptiacum</name>
    <dbReference type="NCBI Taxonomy" id="1303716"/>
    <lineage>
        <taxon>Eukaryota</taxon>
        <taxon>Fungi</taxon>
        <taxon>Dikarya</taxon>
        <taxon>Ascomycota</taxon>
        <taxon>Pezizomycotina</taxon>
        <taxon>Eurotiomycetes</taxon>
        <taxon>Eurotiomycetidae</taxon>
        <taxon>Eurotiales</taxon>
        <taxon>Aspergillaceae</taxon>
        <taxon>Penicillium</taxon>
    </lineage>
</organism>
<feature type="region of interest" description="Disordered" evidence="1">
    <location>
        <begin position="725"/>
        <end position="791"/>
    </location>
</feature>
<evidence type="ECO:0008006" key="4">
    <source>
        <dbReference type="Google" id="ProtNLM"/>
    </source>
</evidence>
<protein>
    <recommendedName>
        <fullName evidence="4">MULE transposase domain-containing protein</fullName>
    </recommendedName>
</protein>
<feature type="compositionally biased region" description="Polar residues" evidence="1">
    <location>
        <begin position="800"/>
        <end position="809"/>
    </location>
</feature>
<accession>A0A9W4K764</accession>
<name>A0A9W4K764_9EURO</name>
<feature type="compositionally biased region" description="Low complexity" evidence="1">
    <location>
        <begin position="763"/>
        <end position="790"/>
    </location>
</feature>
<evidence type="ECO:0000313" key="2">
    <source>
        <dbReference type="EMBL" id="CAG8891106.1"/>
    </source>
</evidence>
<sequence length="848" mass="97595">MSATTPPYRELINDLISFDPITLDEEIDLSPELVSQTDQNIIHDRNAAVPIDLPKAPPMPIPLTQGSSSLSAVSFSHVEYQPEYPTSHELGHATVINLRHIQGLSREKVVKMIGEFQYSATTFGSTTTVFNTFLNCQTEKKMYHCTGVKVCEFLDPEIIDLHHYKADIPLFVKMEDKRKELLAQEVDSQPRRQSLCLYTSTYRKFQERKACANPQDSCSLDIAGIYAPYLSCSNQSFASEGHFFFNLMSRARSLDLQFPEDLVNQVPHTQTESCAAMEQCVSRRQKCMVAHPQGIGRLQKIGCRVYFCTFIPLNIEAHPYAIFYSRGKHTHPPPPPNKPPQLILDEVITLIKEMQGPNLTSIFLRSPGLKEFLRANRWKSISEIHTSFANFDRFSAIIAKQRALSFPEGRDFNSVAFEYENKPGFQDYTRRIYTDESFGTIIICGFDAQIRIFGELRSFQVDMSYKRVKGEFNEVIFATFLPTHGKILTLLRVFMNHESPIAYKMLFTYVFKLIEDVLGTPTRFYYLHNTGFEAIVVDMDYKQMKGLGLYLQEQGFYERDWRWHCRNIIIFCRVHFTRTVSKLIPTQEGERFQSARTRMLSLLNCITEDDYFQLIQLIIDYEPQLREWAVHKRHPIIASGLCKACSLIKPEFFERVRTSMNAVEQSHYKSYWMGTYTSLLGAIHGSRLIDERDCEQYAARVGFGINNKYRSTGVATRYYNHLSCETTRTSRKRRRESMQVDDTDDEVLLESNSLGHIIPPHTPSCGRGRSSRSQSRASSSSTTPRSTPSRNLSVLRRAASTNHHTQANPITHREGISLTEQERRYRAETDRIELENLQLRLKLQRGGI</sequence>
<evidence type="ECO:0000313" key="3">
    <source>
        <dbReference type="Proteomes" id="UP001154252"/>
    </source>
</evidence>
<gene>
    <name evidence="2" type="ORF">PEGY_LOCUS2739</name>
</gene>